<comment type="caution">
    <text evidence="2">The sequence shown here is derived from an EMBL/GenBank/DDBJ whole genome shotgun (WGS) entry which is preliminary data.</text>
</comment>
<dbReference type="Gene3D" id="3.20.20.70">
    <property type="entry name" value="Aldolase class I"/>
    <property type="match status" value="1"/>
</dbReference>
<feature type="region of interest" description="Disordered" evidence="1">
    <location>
        <begin position="85"/>
        <end position="134"/>
    </location>
</feature>
<evidence type="ECO:0000313" key="3">
    <source>
        <dbReference type="Proteomes" id="UP000483004"/>
    </source>
</evidence>
<proteinExistence type="predicted"/>
<sequence length="134" mass="14240">MKIFPAGTVGSGYLAALRQPFPDIEFVPTGGVHLAAARAFLAGGGGAGRRRVAACRRRPARARPRLGGALILTYGATMAAFRSADAGAAADGRDHGGGRVDRRDRRVPAGRRGPLGRRRRRRRARPPHRDAAAR</sequence>
<keyword evidence="3" id="KW-1185">Reference proteome</keyword>
<name>A0A6L3VWD5_9ACTN</name>
<dbReference type="Pfam" id="PF01081">
    <property type="entry name" value="Aldolase"/>
    <property type="match status" value="1"/>
</dbReference>
<dbReference type="InterPro" id="IPR013785">
    <property type="entry name" value="Aldolase_TIM"/>
</dbReference>
<feature type="compositionally biased region" description="Basic and acidic residues" evidence="1">
    <location>
        <begin position="91"/>
        <end position="107"/>
    </location>
</feature>
<evidence type="ECO:0000256" key="1">
    <source>
        <dbReference type="SAM" id="MobiDB-lite"/>
    </source>
</evidence>
<accession>A0A6L3VWD5</accession>
<dbReference type="GO" id="GO:0016829">
    <property type="term" value="F:lyase activity"/>
    <property type="evidence" value="ECO:0007669"/>
    <property type="project" value="InterPro"/>
</dbReference>
<organism evidence="2 3">
    <name type="scientific">Actinomadura montaniterrae</name>
    <dbReference type="NCBI Taxonomy" id="1803903"/>
    <lineage>
        <taxon>Bacteria</taxon>
        <taxon>Bacillati</taxon>
        <taxon>Actinomycetota</taxon>
        <taxon>Actinomycetes</taxon>
        <taxon>Streptosporangiales</taxon>
        <taxon>Thermomonosporaceae</taxon>
        <taxon>Actinomadura</taxon>
    </lineage>
</organism>
<reference evidence="2 3" key="1">
    <citation type="submission" date="2019-09" db="EMBL/GenBank/DDBJ databases">
        <title>Actinomadura physcomitrii sp. nov., a novel actinomycete isolated from moss [Physcomitrium sphaericum (Ludw) Fuernr].</title>
        <authorList>
            <person name="Liu C."/>
            <person name="Zhuang X."/>
        </authorList>
    </citation>
    <scope>NUCLEOTIDE SEQUENCE [LARGE SCALE GENOMIC DNA]</scope>
    <source>
        <strain evidence="2 3">CYP1-1B</strain>
    </source>
</reference>
<feature type="compositionally biased region" description="Basic residues" evidence="1">
    <location>
        <begin position="114"/>
        <end position="126"/>
    </location>
</feature>
<dbReference type="InterPro" id="IPR000887">
    <property type="entry name" value="Aldlse_KDPG_KHG"/>
</dbReference>
<dbReference type="EMBL" id="WBMR01000059">
    <property type="protein sequence ID" value="KAB2379286.1"/>
    <property type="molecule type" value="Genomic_DNA"/>
</dbReference>
<dbReference type="AlphaFoldDB" id="A0A6L3VWD5"/>
<evidence type="ECO:0000313" key="2">
    <source>
        <dbReference type="EMBL" id="KAB2379286.1"/>
    </source>
</evidence>
<protein>
    <submittedName>
        <fullName evidence="2">Uncharacterized protein</fullName>
    </submittedName>
</protein>
<gene>
    <name evidence="2" type="ORF">F9B16_20960</name>
</gene>
<dbReference type="OrthoDB" id="9805177at2"/>
<dbReference type="SUPFAM" id="SSF51569">
    <property type="entry name" value="Aldolase"/>
    <property type="match status" value="1"/>
</dbReference>
<dbReference type="Proteomes" id="UP000483004">
    <property type="component" value="Unassembled WGS sequence"/>
</dbReference>